<accession>A0A9X0WLJ7</accession>
<sequence>MMTIAAWTTRILTAETAIIELTPPEHPGPQGWSVTPLVEALQEQGARAVWVDRLPVCNKESLLRALDQACQFPDYFGFNWDALADVLVEIAAAAPAPLVLIFRDFDGLRDEAPRDAQVFLDIIEEVHELLDWGALHLVVVRHGARLPRP</sequence>
<dbReference type="Proteomes" id="UP001138802">
    <property type="component" value="Unassembled WGS sequence"/>
</dbReference>
<organism evidence="3 4">
    <name type="scientific">Thiocapsa imhoffii</name>
    <dbReference type="NCBI Taxonomy" id="382777"/>
    <lineage>
        <taxon>Bacteria</taxon>
        <taxon>Pseudomonadati</taxon>
        <taxon>Pseudomonadota</taxon>
        <taxon>Gammaproteobacteria</taxon>
        <taxon>Chromatiales</taxon>
        <taxon>Chromatiaceae</taxon>
        <taxon>Thiocapsa</taxon>
    </lineage>
</organism>
<evidence type="ECO:0000313" key="4">
    <source>
        <dbReference type="Proteomes" id="UP001138802"/>
    </source>
</evidence>
<protein>
    <recommendedName>
        <fullName evidence="2">Barstar (barnase inhibitor) domain-containing protein</fullName>
    </recommendedName>
</protein>
<keyword evidence="4" id="KW-1185">Reference proteome</keyword>
<evidence type="ECO:0000313" key="3">
    <source>
        <dbReference type="EMBL" id="MBK1646629.1"/>
    </source>
</evidence>
<evidence type="ECO:0000256" key="1">
    <source>
        <dbReference type="ARBA" id="ARBA00006845"/>
    </source>
</evidence>
<dbReference type="AlphaFoldDB" id="A0A9X0WLJ7"/>
<reference evidence="3 4" key="1">
    <citation type="journal article" date="2020" name="Microorganisms">
        <title>Osmotic Adaptation and Compatible Solute Biosynthesis of Phototrophic Bacteria as Revealed from Genome Analyses.</title>
        <authorList>
            <person name="Imhoff J.F."/>
            <person name="Rahn T."/>
            <person name="Kunzel S."/>
            <person name="Keller A."/>
            <person name="Neulinger S.C."/>
        </authorList>
    </citation>
    <scope>NUCLEOTIDE SEQUENCE [LARGE SCALE GENOMIC DNA]</scope>
    <source>
        <strain evidence="3 4">DSM 21303</strain>
    </source>
</reference>
<dbReference type="Gene3D" id="3.30.370.10">
    <property type="entry name" value="Barstar-like"/>
    <property type="match status" value="1"/>
</dbReference>
<evidence type="ECO:0000259" key="2">
    <source>
        <dbReference type="Pfam" id="PF01337"/>
    </source>
</evidence>
<gene>
    <name evidence="3" type="ORF">CKO25_18695</name>
</gene>
<comment type="similarity">
    <text evidence="1">Belongs to the barstar family.</text>
</comment>
<dbReference type="EMBL" id="NRSD01000029">
    <property type="protein sequence ID" value="MBK1646629.1"/>
    <property type="molecule type" value="Genomic_DNA"/>
</dbReference>
<comment type="caution">
    <text evidence="3">The sequence shown here is derived from an EMBL/GenBank/DDBJ whole genome shotgun (WGS) entry which is preliminary data.</text>
</comment>
<dbReference type="Pfam" id="PF01337">
    <property type="entry name" value="Barstar"/>
    <property type="match status" value="1"/>
</dbReference>
<dbReference type="InterPro" id="IPR000468">
    <property type="entry name" value="Barstar"/>
</dbReference>
<dbReference type="SUPFAM" id="SSF52038">
    <property type="entry name" value="Barstar-related"/>
    <property type="match status" value="1"/>
</dbReference>
<name>A0A9X0WLJ7_9GAMM</name>
<dbReference type="RefSeq" id="WP_200389448.1">
    <property type="nucleotide sequence ID" value="NZ_NRSD01000029.1"/>
</dbReference>
<feature type="domain" description="Barstar (barnase inhibitor)" evidence="2">
    <location>
        <begin position="56"/>
        <end position="128"/>
    </location>
</feature>
<dbReference type="InterPro" id="IPR035905">
    <property type="entry name" value="Barstar-like_sf"/>
</dbReference>
<proteinExistence type="inferred from homology"/>